<dbReference type="RefSeq" id="XP_046051977.1">
    <property type="nucleotide sequence ID" value="XM_046192260.1"/>
</dbReference>
<dbReference type="Proteomes" id="UP000720189">
    <property type="component" value="Unassembled WGS sequence"/>
</dbReference>
<reference evidence="2" key="1">
    <citation type="journal article" date="2021" name="Nat. Commun.">
        <title>Genetic determinants of endophytism in the Arabidopsis root mycobiome.</title>
        <authorList>
            <person name="Mesny F."/>
            <person name="Miyauchi S."/>
            <person name="Thiergart T."/>
            <person name="Pickel B."/>
            <person name="Atanasova L."/>
            <person name="Karlsson M."/>
            <person name="Huettel B."/>
            <person name="Barry K.W."/>
            <person name="Haridas S."/>
            <person name="Chen C."/>
            <person name="Bauer D."/>
            <person name="Andreopoulos W."/>
            <person name="Pangilinan J."/>
            <person name="LaButti K."/>
            <person name="Riley R."/>
            <person name="Lipzen A."/>
            <person name="Clum A."/>
            <person name="Drula E."/>
            <person name="Henrissat B."/>
            <person name="Kohler A."/>
            <person name="Grigoriev I.V."/>
            <person name="Martin F.M."/>
            <person name="Hacquard S."/>
        </authorList>
    </citation>
    <scope>NUCLEOTIDE SEQUENCE</scope>
    <source>
        <strain evidence="2">MPI-CAGE-AT-0023</strain>
    </source>
</reference>
<proteinExistence type="predicted"/>
<sequence>MRRRCHGDEPWDAGNIRSSDTVEWWMFLMPEKKQRMRMPVLEWEGSAMNPSYFCTGHLSFDAFKFLCNSLEGVKIDSNEEAGLPSSRSTLQQSQGQACLKMLPAELLRTIFELLKVEDFMALGLCSQALWSHAIRWAKSGYVRWRNEYSWIDTPIICAGDKLQVLPQALRHILPKAIPDEITSEPDRPGQHDTRTKSQAKTWFDESVKSFERVPFPYDYSYPEAFLKQIKDANIPESLHLPMKTCLPTLSLEPGSKWFLRNLTNKEYIRMEAVVTSDDEATVSLPGHKWLTLDIILLWVISWRGDGRKKAWSWKKLESFRGFTDQELTDTWHDPTYGPLFMDFWPIWTGPWAGHNLDVVTEQRLDNDWEDRTECVKTLAPKMLRLFYGLSLSEEKDHQEYWEEAFRQDGDYWELEVMLYSSSWDGDESDGERVTHRMPQNAHGNSEASERDTG</sequence>
<keyword evidence="3" id="KW-1185">Reference proteome</keyword>
<dbReference type="GeneID" id="70222214"/>
<evidence type="ECO:0000256" key="1">
    <source>
        <dbReference type="SAM" id="MobiDB-lite"/>
    </source>
</evidence>
<evidence type="ECO:0008006" key="4">
    <source>
        <dbReference type="Google" id="ProtNLM"/>
    </source>
</evidence>
<gene>
    <name evidence="2" type="ORF">BKA55DRAFT_562280</name>
</gene>
<evidence type="ECO:0000313" key="2">
    <source>
        <dbReference type="EMBL" id="KAH7259269.1"/>
    </source>
</evidence>
<feature type="region of interest" description="Disordered" evidence="1">
    <location>
        <begin position="179"/>
        <end position="198"/>
    </location>
</feature>
<accession>A0A9P9HMS3</accession>
<feature type="region of interest" description="Disordered" evidence="1">
    <location>
        <begin position="424"/>
        <end position="453"/>
    </location>
</feature>
<organism evidence="2 3">
    <name type="scientific">Fusarium redolens</name>
    <dbReference type="NCBI Taxonomy" id="48865"/>
    <lineage>
        <taxon>Eukaryota</taxon>
        <taxon>Fungi</taxon>
        <taxon>Dikarya</taxon>
        <taxon>Ascomycota</taxon>
        <taxon>Pezizomycotina</taxon>
        <taxon>Sordariomycetes</taxon>
        <taxon>Hypocreomycetidae</taxon>
        <taxon>Hypocreales</taxon>
        <taxon>Nectriaceae</taxon>
        <taxon>Fusarium</taxon>
        <taxon>Fusarium redolens species complex</taxon>
    </lineage>
</organism>
<name>A0A9P9HMS3_FUSRE</name>
<dbReference type="AlphaFoldDB" id="A0A9P9HMS3"/>
<evidence type="ECO:0000313" key="3">
    <source>
        <dbReference type="Proteomes" id="UP000720189"/>
    </source>
</evidence>
<feature type="compositionally biased region" description="Basic and acidic residues" evidence="1">
    <location>
        <begin position="184"/>
        <end position="195"/>
    </location>
</feature>
<dbReference type="OrthoDB" id="2588098at2759"/>
<protein>
    <recommendedName>
        <fullName evidence="4">F-box domain-containing protein</fullName>
    </recommendedName>
</protein>
<comment type="caution">
    <text evidence="2">The sequence shown here is derived from an EMBL/GenBank/DDBJ whole genome shotgun (WGS) entry which is preliminary data.</text>
</comment>
<dbReference type="EMBL" id="JAGMUX010000005">
    <property type="protein sequence ID" value="KAH7259269.1"/>
    <property type="molecule type" value="Genomic_DNA"/>
</dbReference>